<keyword evidence="6" id="KW-0805">Transcription regulation</keyword>
<feature type="compositionally biased region" description="Low complexity" evidence="9">
    <location>
        <begin position="605"/>
        <end position="615"/>
    </location>
</feature>
<keyword evidence="3" id="KW-0677">Repeat</keyword>
<dbReference type="Gene3D" id="3.30.710.10">
    <property type="entry name" value="Potassium Channel Kv1.1, Chain A"/>
    <property type="match status" value="1"/>
</dbReference>
<evidence type="ECO:0000313" key="10">
    <source>
        <dbReference type="EMBL" id="KZS19266.1"/>
    </source>
</evidence>
<evidence type="ECO:0000256" key="9">
    <source>
        <dbReference type="SAM" id="MobiDB-lite"/>
    </source>
</evidence>
<dbReference type="OrthoDB" id="40579at2759"/>
<protein>
    <submittedName>
        <fullName evidence="10">Zinc finger-like protein</fullName>
    </submittedName>
</protein>
<evidence type="ECO:0000256" key="6">
    <source>
        <dbReference type="ARBA" id="ARBA00023015"/>
    </source>
</evidence>
<sequence>MDYPDAAYSQPLRLTYSLHSKTMMESIQSCQRRLCYTDVQLISEGGIVFAHSIVLAGASNFLKHLLISNPDPTIVIHLPGVDYEPLRLLLEVLYGGEELQLTLKQVVALQDLGSLLHIDMCNSAAMEQAFLQASHEGVLSIPGSLQHSVDIIPYSNESSPAPTPQPSQQSELPTRRTPARSGSSPSKAGHHNNNNNTTTSGKKRKSGIQNSPAPMAPFSLLSNVTPNRASQGTKRSLNEDRMADNGEELEKVALVQPPPKKLSRAALKEMVTCRECHTPFKLIIQLNQHMNREGHLFPPCPECGIIHSTLESLITHVDVHPAETVFTCKYCQKGVLGHDRYLYHMLMCKSLIRGDYVCFICRKSFRNSGSLKTHLLLHTGAKPFPCNYCSASFRQRHHRSHHERSVHLMQGLNNAEQVEATVAAAAADPEVPTTPQSVMDGARPFPCGFCNAAFRQSNHRSYHERVIHGVDRRTRQPKGGPMTQIPAIVGAEIAGSMKGANGGARKSISRPAVGNGFNSAVEAEDEEEIEDGEDAEDVDAEDADADVEEGDIVEEDGEAEVEADADGWVDEEAASPDPEAEDDEQEEEEEGGEEEEDDEEEEAGSEIAADAASIASVGTKVDSEAEDVE</sequence>
<keyword evidence="5" id="KW-0862">Zinc</keyword>
<dbReference type="Gene3D" id="3.30.160.60">
    <property type="entry name" value="Classic Zinc Finger"/>
    <property type="match status" value="3"/>
</dbReference>
<keyword evidence="4" id="KW-0863">Zinc-finger</keyword>
<dbReference type="Proteomes" id="UP000076858">
    <property type="component" value="Unassembled WGS sequence"/>
</dbReference>
<evidence type="ECO:0000256" key="5">
    <source>
        <dbReference type="ARBA" id="ARBA00022833"/>
    </source>
</evidence>
<dbReference type="GO" id="GO:0000981">
    <property type="term" value="F:DNA-binding transcription factor activity, RNA polymerase II-specific"/>
    <property type="evidence" value="ECO:0007669"/>
    <property type="project" value="TreeGrafter"/>
</dbReference>
<evidence type="ECO:0000256" key="7">
    <source>
        <dbReference type="ARBA" id="ARBA00023163"/>
    </source>
</evidence>
<dbReference type="InterPro" id="IPR011333">
    <property type="entry name" value="SKP1/BTB/POZ_sf"/>
</dbReference>
<comment type="caution">
    <text evidence="10">The sequence shown here is derived from an EMBL/GenBank/DDBJ whole genome shotgun (WGS) entry which is preliminary data.</text>
</comment>
<evidence type="ECO:0000256" key="3">
    <source>
        <dbReference type="ARBA" id="ARBA00022737"/>
    </source>
</evidence>
<feature type="region of interest" description="Disordered" evidence="9">
    <location>
        <begin position="153"/>
        <end position="240"/>
    </location>
</feature>
<dbReference type="SUPFAM" id="SSF54695">
    <property type="entry name" value="POZ domain"/>
    <property type="match status" value="1"/>
</dbReference>
<dbReference type="GO" id="GO:0005634">
    <property type="term" value="C:nucleus"/>
    <property type="evidence" value="ECO:0007669"/>
    <property type="project" value="UniProtKB-SubCell"/>
</dbReference>
<feature type="compositionally biased region" description="Acidic residues" evidence="9">
    <location>
        <begin position="522"/>
        <end position="604"/>
    </location>
</feature>
<dbReference type="PANTHER" id="PTHR24394">
    <property type="entry name" value="ZINC FINGER PROTEIN"/>
    <property type="match status" value="1"/>
</dbReference>
<comment type="subcellular location">
    <subcellularLocation>
        <location evidence="1">Nucleus</location>
    </subcellularLocation>
</comment>
<dbReference type="InterPro" id="IPR013087">
    <property type="entry name" value="Znf_C2H2_type"/>
</dbReference>
<evidence type="ECO:0000313" key="11">
    <source>
        <dbReference type="Proteomes" id="UP000076858"/>
    </source>
</evidence>
<dbReference type="PANTHER" id="PTHR24394:SF48">
    <property type="entry name" value="ZINC FINGER PROTEIN 771"/>
    <property type="match status" value="1"/>
</dbReference>
<keyword evidence="8" id="KW-0539">Nucleus</keyword>
<feature type="compositionally biased region" description="Polar residues" evidence="9">
    <location>
        <begin position="220"/>
        <end position="235"/>
    </location>
</feature>
<organism evidence="10 11">
    <name type="scientific">Daphnia magna</name>
    <dbReference type="NCBI Taxonomy" id="35525"/>
    <lineage>
        <taxon>Eukaryota</taxon>
        <taxon>Metazoa</taxon>
        <taxon>Ecdysozoa</taxon>
        <taxon>Arthropoda</taxon>
        <taxon>Crustacea</taxon>
        <taxon>Branchiopoda</taxon>
        <taxon>Diplostraca</taxon>
        <taxon>Cladocera</taxon>
        <taxon>Anomopoda</taxon>
        <taxon>Daphniidae</taxon>
        <taxon>Daphnia</taxon>
    </lineage>
</organism>
<evidence type="ECO:0000256" key="8">
    <source>
        <dbReference type="ARBA" id="ARBA00023242"/>
    </source>
</evidence>
<name>A0A0P5CYC7_9CRUS</name>
<dbReference type="CDD" id="cd18315">
    <property type="entry name" value="BTB_POZ_BAB-like"/>
    <property type="match status" value="1"/>
</dbReference>
<dbReference type="InterPro" id="IPR036236">
    <property type="entry name" value="Znf_C2H2_sf"/>
</dbReference>
<dbReference type="PROSITE" id="PS00028">
    <property type="entry name" value="ZINC_FINGER_C2H2_1"/>
    <property type="match status" value="3"/>
</dbReference>
<accession>A0A0P5CYC7</accession>
<keyword evidence="7" id="KW-0804">Transcription</keyword>
<dbReference type="PROSITE" id="PS50157">
    <property type="entry name" value="ZINC_FINGER_C2H2_2"/>
    <property type="match status" value="3"/>
</dbReference>
<dbReference type="SMART" id="SM00225">
    <property type="entry name" value="BTB"/>
    <property type="match status" value="1"/>
</dbReference>
<evidence type="ECO:0000256" key="2">
    <source>
        <dbReference type="ARBA" id="ARBA00022723"/>
    </source>
</evidence>
<proteinExistence type="predicted"/>
<dbReference type="Pfam" id="PF00096">
    <property type="entry name" value="zf-C2H2"/>
    <property type="match status" value="1"/>
</dbReference>
<dbReference type="InterPro" id="IPR000210">
    <property type="entry name" value="BTB/POZ_dom"/>
</dbReference>
<dbReference type="SMART" id="SM00355">
    <property type="entry name" value="ZnF_C2H2"/>
    <property type="match status" value="6"/>
</dbReference>
<keyword evidence="11" id="KW-1185">Reference proteome</keyword>
<evidence type="ECO:0000256" key="4">
    <source>
        <dbReference type="ARBA" id="ARBA00022771"/>
    </source>
</evidence>
<dbReference type="AlphaFoldDB" id="A0A0P5CYC7"/>
<dbReference type="EMBL" id="LRGB01000389">
    <property type="protein sequence ID" value="KZS19266.1"/>
    <property type="molecule type" value="Genomic_DNA"/>
</dbReference>
<dbReference type="Pfam" id="PF00651">
    <property type="entry name" value="BTB"/>
    <property type="match status" value="1"/>
</dbReference>
<evidence type="ECO:0000256" key="1">
    <source>
        <dbReference type="ARBA" id="ARBA00004123"/>
    </source>
</evidence>
<dbReference type="GO" id="GO:0003677">
    <property type="term" value="F:DNA binding"/>
    <property type="evidence" value="ECO:0007669"/>
    <property type="project" value="UniProtKB-KW"/>
</dbReference>
<dbReference type="PROSITE" id="PS50097">
    <property type="entry name" value="BTB"/>
    <property type="match status" value="1"/>
</dbReference>
<gene>
    <name evidence="10" type="ORF">APZ42_014127</name>
</gene>
<reference evidence="10 11" key="1">
    <citation type="submission" date="2016-03" db="EMBL/GenBank/DDBJ databases">
        <title>EvidentialGene: Evidence-directed Construction of Genes on Genomes.</title>
        <authorList>
            <person name="Gilbert D.G."/>
            <person name="Choi J.-H."/>
            <person name="Mockaitis K."/>
            <person name="Colbourne J."/>
            <person name="Pfrender M."/>
        </authorList>
    </citation>
    <scope>NUCLEOTIDE SEQUENCE [LARGE SCALE GENOMIC DNA]</scope>
    <source>
        <strain evidence="10 11">Xinb3</strain>
        <tissue evidence="10">Complete organism</tissue>
    </source>
</reference>
<dbReference type="STRING" id="35525.A0A0P5CYC7"/>
<dbReference type="SUPFAM" id="SSF57667">
    <property type="entry name" value="beta-beta-alpha zinc fingers"/>
    <property type="match status" value="3"/>
</dbReference>
<keyword evidence="2" id="KW-0479">Metal-binding</keyword>
<dbReference type="GO" id="GO:0008270">
    <property type="term" value="F:zinc ion binding"/>
    <property type="evidence" value="ECO:0007669"/>
    <property type="project" value="UniProtKB-KW"/>
</dbReference>
<feature type="region of interest" description="Disordered" evidence="9">
    <location>
        <begin position="498"/>
        <end position="629"/>
    </location>
</feature>